<name>A0A8D8TDJ3_9HEMI</name>
<dbReference type="AlphaFoldDB" id="A0A8D8TDJ3"/>
<dbReference type="EMBL" id="HBUF01265716">
    <property type="protein sequence ID" value="CAG6684070.1"/>
    <property type="molecule type" value="Transcribed_RNA"/>
</dbReference>
<sequence length="170" mass="19748">MVYICVPFVCFVSFKIITSSCFVSILRIICGAFRGTMFKFGFLSILEFNRLFDEFNFCVPIFSAREFGEINLGFVRGVFFFASNYLCNLRTYFYFAISSYEEVVIIIPRVDDVFWVVRGYILIGCNKLLNLFIHILDMEIVVDVIIALWNEEKMNLLASFELFQDGLQTG</sequence>
<organism evidence="2">
    <name type="scientific">Cacopsylla melanoneura</name>
    <dbReference type="NCBI Taxonomy" id="428564"/>
    <lineage>
        <taxon>Eukaryota</taxon>
        <taxon>Metazoa</taxon>
        <taxon>Ecdysozoa</taxon>
        <taxon>Arthropoda</taxon>
        <taxon>Hexapoda</taxon>
        <taxon>Insecta</taxon>
        <taxon>Pterygota</taxon>
        <taxon>Neoptera</taxon>
        <taxon>Paraneoptera</taxon>
        <taxon>Hemiptera</taxon>
        <taxon>Sternorrhyncha</taxon>
        <taxon>Psylloidea</taxon>
        <taxon>Psyllidae</taxon>
        <taxon>Psyllinae</taxon>
        <taxon>Cacopsylla</taxon>
    </lineage>
</organism>
<dbReference type="EMBL" id="HBUF01265717">
    <property type="protein sequence ID" value="CAG6684073.1"/>
    <property type="molecule type" value="Transcribed_RNA"/>
</dbReference>
<keyword evidence="1" id="KW-0812">Transmembrane</keyword>
<evidence type="ECO:0000256" key="1">
    <source>
        <dbReference type="SAM" id="Phobius"/>
    </source>
</evidence>
<keyword evidence="1" id="KW-0472">Membrane</keyword>
<protein>
    <submittedName>
        <fullName evidence="2">Uncharacterized protein</fullName>
    </submittedName>
</protein>
<feature type="transmembrane region" description="Helical" evidence="1">
    <location>
        <begin position="6"/>
        <end position="29"/>
    </location>
</feature>
<evidence type="ECO:0000313" key="2">
    <source>
        <dbReference type="EMBL" id="CAG6684067.1"/>
    </source>
</evidence>
<keyword evidence="1" id="KW-1133">Transmembrane helix</keyword>
<reference evidence="2" key="1">
    <citation type="submission" date="2021-05" db="EMBL/GenBank/DDBJ databases">
        <authorList>
            <person name="Alioto T."/>
            <person name="Alioto T."/>
            <person name="Gomez Garrido J."/>
        </authorList>
    </citation>
    <scope>NUCLEOTIDE SEQUENCE</scope>
</reference>
<dbReference type="EMBL" id="HBUF01265715">
    <property type="protein sequence ID" value="CAG6684067.1"/>
    <property type="molecule type" value="Transcribed_RNA"/>
</dbReference>
<dbReference type="EMBL" id="HBUF01265714">
    <property type="protein sequence ID" value="CAG6684064.1"/>
    <property type="molecule type" value="Transcribed_RNA"/>
</dbReference>
<proteinExistence type="predicted"/>
<accession>A0A8D8TDJ3</accession>